<dbReference type="AlphaFoldDB" id="A0A8S9IKB3"/>
<proteinExistence type="predicted"/>
<name>A0A8S9IKB3_BRACR</name>
<organism evidence="2">
    <name type="scientific">Brassica cretica</name>
    <name type="common">Mustard</name>
    <dbReference type="NCBI Taxonomy" id="69181"/>
    <lineage>
        <taxon>Eukaryota</taxon>
        <taxon>Viridiplantae</taxon>
        <taxon>Streptophyta</taxon>
        <taxon>Embryophyta</taxon>
        <taxon>Tracheophyta</taxon>
        <taxon>Spermatophyta</taxon>
        <taxon>Magnoliopsida</taxon>
        <taxon>eudicotyledons</taxon>
        <taxon>Gunneridae</taxon>
        <taxon>Pentapetalae</taxon>
        <taxon>rosids</taxon>
        <taxon>malvids</taxon>
        <taxon>Brassicales</taxon>
        <taxon>Brassicaceae</taxon>
        <taxon>Brassiceae</taxon>
        <taxon>Brassica</taxon>
    </lineage>
</organism>
<sequence length="111" mass="12858">MVESERPIRSYDDLGSGKVRYTLWMNITVELIVRTLADEHKLSLTRELIYFFGHQKKDIEREMCAQSLTRRFVVESRKLINVRDSLKGVVQCNKDILVSWLAISVLTQAAS</sequence>
<dbReference type="EMBL" id="QGKW02002228">
    <property type="protein sequence ID" value="KAF2537420.1"/>
    <property type="molecule type" value="Genomic_DNA"/>
</dbReference>
<gene>
    <name evidence="1" type="ORF">F2Q68_00020887</name>
    <name evidence="2" type="ORF">F2Q70_00003359</name>
</gene>
<evidence type="ECO:0000313" key="2">
    <source>
        <dbReference type="EMBL" id="KAF2570530.1"/>
    </source>
</evidence>
<dbReference type="Proteomes" id="UP000712281">
    <property type="component" value="Unassembled WGS sequence"/>
</dbReference>
<dbReference type="EMBL" id="QGKY02001015">
    <property type="protein sequence ID" value="KAF2570530.1"/>
    <property type="molecule type" value="Genomic_DNA"/>
</dbReference>
<accession>A0A8S9IKB3</accession>
<reference evidence="2" key="1">
    <citation type="submission" date="2019-12" db="EMBL/GenBank/DDBJ databases">
        <title>Genome sequencing and annotation of Brassica cretica.</title>
        <authorList>
            <person name="Studholme D.J."/>
            <person name="Sarris P.F."/>
        </authorList>
    </citation>
    <scope>NUCLEOTIDE SEQUENCE</scope>
    <source>
        <strain evidence="1">PFS-001/15</strain>
        <strain evidence="2">PFS-102/07</strain>
        <tissue evidence="2">Leaf</tissue>
    </source>
</reference>
<protein>
    <submittedName>
        <fullName evidence="2">Uncharacterized protein</fullName>
    </submittedName>
</protein>
<evidence type="ECO:0000313" key="1">
    <source>
        <dbReference type="EMBL" id="KAF2537420.1"/>
    </source>
</evidence>
<comment type="caution">
    <text evidence="2">The sequence shown here is derived from an EMBL/GenBank/DDBJ whole genome shotgun (WGS) entry which is preliminary data.</text>
</comment>